<accession>A0A533I823</accession>
<evidence type="ECO:0000313" key="2">
    <source>
        <dbReference type="EMBL" id="TKW66667.1"/>
    </source>
</evidence>
<comment type="caution">
    <text evidence="2">The sequence shown here is derived from an EMBL/GenBank/DDBJ whole genome shotgun (WGS) entry which is preliminary data.</text>
</comment>
<feature type="compositionally biased region" description="Basic and acidic residues" evidence="1">
    <location>
        <begin position="1"/>
        <end position="11"/>
    </location>
</feature>
<organism evidence="2 3">
    <name type="scientific">Paracoccus denitrificans</name>
    <dbReference type="NCBI Taxonomy" id="266"/>
    <lineage>
        <taxon>Bacteria</taxon>
        <taxon>Pseudomonadati</taxon>
        <taxon>Pseudomonadota</taxon>
        <taxon>Alphaproteobacteria</taxon>
        <taxon>Rhodobacterales</taxon>
        <taxon>Paracoccaceae</taxon>
        <taxon>Paracoccus</taxon>
    </lineage>
</organism>
<dbReference type="Proteomes" id="UP000315344">
    <property type="component" value="Unassembled WGS sequence"/>
</dbReference>
<reference evidence="2 3" key="1">
    <citation type="journal article" date="2017" name="Nat. Commun.">
        <title>In situ click chemistry generation of cyclooxygenase-2 inhibitors.</title>
        <authorList>
            <person name="Bhardwaj A."/>
            <person name="Kaur J."/>
            <person name="Wuest M."/>
            <person name="Wuest F."/>
        </authorList>
    </citation>
    <scope>NUCLEOTIDE SEQUENCE [LARGE SCALE GENOMIC DNA]</scope>
    <source>
        <strain evidence="2">S2_012_000_R3_94</strain>
    </source>
</reference>
<feature type="region of interest" description="Disordered" evidence="1">
    <location>
        <begin position="1"/>
        <end position="63"/>
    </location>
</feature>
<name>A0A533I823_PARDE</name>
<evidence type="ECO:0000256" key="1">
    <source>
        <dbReference type="SAM" id="MobiDB-lite"/>
    </source>
</evidence>
<dbReference type="EMBL" id="VAFL01000006">
    <property type="protein sequence ID" value="TKW66667.1"/>
    <property type="molecule type" value="Genomic_DNA"/>
</dbReference>
<dbReference type="AlphaFoldDB" id="A0A533I823"/>
<gene>
    <name evidence="2" type="ORF">DI616_09240</name>
</gene>
<proteinExistence type="predicted"/>
<protein>
    <submittedName>
        <fullName evidence="2">Uncharacterized protein</fullName>
    </submittedName>
</protein>
<feature type="compositionally biased region" description="Basic and acidic residues" evidence="1">
    <location>
        <begin position="41"/>
        <end position="63"/>
    </location>
</feature>
<sequence>MSKTITDRERSTGNGRVRAYVQQDREAGVHPSVTALHRRPHDRDGDDSRKLSEYARIDRGHET</sequence>
<evidence type="ECO:0000313" key="3">
    <source>
        <dbReference type="Proteomes" id="UP000315344"/>
    </source>
</evidence>